<protein>
    <submittedName>
        <fullName evidence="3">Pyridoxamine 5'-phosphate oxidase-related FMN-binding protein</fullName>
    </submittedName>
</protein>
<dbReference type="GO" id="GO:0016627">
    <property type="term" value="F:oxidoreductase activity, acting on the CH-CH group of donors"/>
    <property type="evidence" value="ECO:0007669"/>
    <property type="project" value="TreeGrafter"/>
</dbReference>
<proteinExistence type="predicted"/>
<dbReference type="InterPro" id="IPR011576">
    <property type="entry name" value="Pyridox_Oxase_N"/>
</dbReference>
<dbReference type="SUPFAM" id="SSF50475">
    <property type="entry name" value="FMN-binding split barrel"/>
    <property type="match status" value="1"/>
</dbReference>
<dbReference type="GO" id="GO:0005829">
    <property type="term" value="C:cytosol"/>
    <property type="evidence" value="ECO:0007669"/>
    <property type="project" value="TreeGrafter"/>
</dbReference>
<dbReference type="AlphaFoldDB" id="D2PY71"/>
<dbReference type="InterPro" id="IPR019967">
    <property type="entry name" value="F420-dep_enz_PPOX_Rv0121"/>
</dbReference>
<evidence type="ECO:0000313" key="3">
    <source>
        <dbReference type="EMBL" id="ADB35439.1"/>
    </source>
</evidence>
<evidence type="ECO:0000256" key="1">
    <source>
        <dbReference type="ARBA" id="ARBA00023002"/>
    </source>
</evidence>
<dbReference type="EMBL" id="CP001736">
    <property type="protein sequence ID" value="ADB35439.1"/>
    <property type="molecule type" value="Genomic_DNA"/>
</dbReference>
<evidence type="ECO:0000259" key="2">
    <source>
        <dbReference type="Pfam" id="PF01243"/>
    </source>
</evidence>
<dbReference type="HOGENOM" id="CLU_115786_0_0_11"/>
<dbReference type="eggNOG" id="COG3467">
    <property type="taxonomic scope" value="Bacteria"/>
</dbReference>
<reference evidence="3 4" key="2">
    <citation type="journal article" date="2010" name="Stand. Genomic Sci.">
        <title>Complete genome sequence of Kribbella flavida type strain (IFO 14399).</title>
        <authorList>
            <person name="Pukall R."/>
            <person name="Lapidus A."/>
            <person name="Glavina Del Rio T."/>
            <person name="Copeland A."/>
            <person name="Tice H."/>
            <person name="Cheng J.-F."/>
            <person name="Lucas S."/>
            <person name="Chen F."/>
            <person name="Nolan M."/>
            <person name="LaButti K."/>
            <person name="Pati A."/>
            <person name="Ivanova N."/>
            <person name="Mavrommatis K."/>
            <person name="Mikhailova N."/>
            <person name="Pitluck S."/>
            <person name="Bruce D."/>
            <person name="Goodwin L."/>
            <person name="Land M."/>
            <person name="Hauser L."/>
            <person name="Chang Y.-J."/>
            <person name="Jeffries C.D."/>
            <person name="Chen A."/>
            <person name="Palaniappan K."/>
            <person name="Chain P."/>
            <person name="Rohde M."/>
            <person name="Goeker M."/>
            <person name="Bristow J."/>
            <person name="Eisen J.A."/>
            <person name="Markowitz V."/>
            <person name="Hugenholtz P."/>
            <person name="Kyrpides N.C."/>
            <person name="Klenk H.-P."/>
            <person name="Brettin T."/>
        </authorList>
    </citation>
    <scope>NUCLEOTIDE SEQUENCE [LARGE SCALE GENOMIC DNA]</scope>
    <source>
        <strain evidence="4">DSM 17836 / JCM 10339 / NBRC 14399</strain>
    </source>
</reference>
<accession>D2PY71</accession>
<evidence type="ECO:0000313" key="4">
    <source>
        <dbReference type="Proteomes" id="UP000007967"/>
    </source>
</evidence>
<dbReference type="PANTHER" id="PTHR35176">
    <property type="entry name" value="HEME OXYGENASE HI_0854-RELATED"/>
    <property type="match status" value="1"/>
</dbReference>
<dbReference type="PANTHER" id="PTHR35176:SF2">
    <property type="entry name" value="F420H(2)-DEPENDENT REDUCTASE RV1155"/>
    <property type="match status" value="1"/>
</dbReference>
<dbReference type="InterPro" id="IPR012349">
    <property type="entry name" value="Split_barrel_FMN-bd"/>
</dbReference>
<dbReference type="RefSeq" id="WP_012923991.1">
    <property type="nucleotide sequence ID" value="NC_013729.1"/>
</dbReference>
<dbReference type="NCBIfam" id="TIGR03668">
    <property type="entry name" value="Rv0121_F420"/>
    <property type="match status" value="1"/>
</dbReference>
<reference evidence="4" key="1">
    <citation type="submission" date="2009-09" db="EMBL/GenBank/DDBJ databases">
        <title>The complete genome of Kribbella flavida DSM 17836.</title>
        <authorList>
            <consortium name="US DOE Joint Genome Institute (JGI-PGF)"/>
            <person name="Lucas S."/>
            <person name="Copeland A."/>
            <person name="Lapidus A."/>
            <person name="Glavina del Rio T."/>
            <person name="Dalin E."/>
            <person name="Tice H."/>
            <person name="Bruce D."/>
            <person name="Goodwin L."/>
            <person name="Pitluck S."/>
            <person name="Kyrpides N."/>
            <person name="Mavromatis K."/>
            <person name="Ivanova N."/>
            <person name="Saunders E."/>
            <person name="Brettin T."/>
            <person name="Detter J.C."/>
            <person name="Han C."/>
            <person name="Larimer F."/>
            <person name="Land M."/>
            <person name="Hauser L."/>
            <person name="Markowitz V."/>
            <person name="Cheng J.-F."/>
            <person name="Hugenholtz P."/>
            <person name="Woyke T."/>
            <person name="Wu D."/>
            <person name="Pukall R."/>
            <person name="Klenk H.-P."/>
            <person name="Eisen J.A."/>
        </authorList>
    </citation>
    <scope>NUCLEOTIDE SEQUENCE [LARGE SCALE GENOMIC DNA]</scope>
    <source>
        <strain evidence="4">DSM 17836 / JCM 10339 / NBRC 14399</strain>
    </source>
</reference>
<dbReference type="Pfam" id="PF01243">
    <property type="entry name" value="PNPOx_N"/>
    <property type="match status" value="1"/>
</dbReference>
<dbReference type="OrthoDB" id="9812086at2"/>
<dbReference type="Gene3D" id="2.30.110.10">
    <property type="entry name" value="Electron Transport, Fmn-binding Protein, Chain A"/>
    <property type="match status" value="1"/>
</dbReference>
<dbReference type="STRING" id="479435.Kfla_6442"/>
<dbReference type="Proteomes" id="UP000007967">
    <property type="component" value="Chromosome"/>
</dbReference>
<dbReference type="KEGG" id="kfl:Kfla_6442"/>
<dbReference type="InterPro" id="IPR052019">
    <property type="entry name" value="F420H2_bilvrd_red/Heme_oxyg"/>
</dbReference>
<keyword evidence="1" id="KW-0560">Oxidoreductase</keyword>
<dbReference type="GO" id="GO:0070967">
    <property type="term" value="F:coenzyme F420 binding"/>
    <property type="evidence" value="ECO:0007669"/>
    <property type="project" value="TreeGrafter"/>
</dbReference>
<feature type="domain" description="Pyridoxamine 5'-phosphate oxidase N-terminal" evidence="2">
    <location>
        <begin position="9"/>
        <end position="128"/>
    </location>
</feature>
<name>D2PY71_KRIFD</name>
<gene>
    <name evidence="3" type="ordered locus">Kfla_6442</name>
</gene>
<keyword evidence="4" id="KW-1185">Reference proteome</keyword>
<sequence>MILPTRICRARFAAADRAVLATTGSDLRPHLVPVTFTLTDDVVVVAVDHKPKTTRNLRRLRNLTENPKATLLVDHYSPDWTHLWWIRADCTAAVVPTHPTDGLAAKYPQYAETSPAGPFIVAHVDHWTGWSAS</sequence>
<organism evidence="3 4">
    <name type="scientific">Kribbella flavida (strain DSM 17836 / JCM 10339 / NBRC 14399)</name>
    <dbReference type="NCBI Taxonomy" id="479435"/>
    <lineage>
        <taxon>Bacteria</taxon>
        <taxon>Bacillati</taxon>
        <taxon>Actinomycetota</taxon>
        <taxon>Actinomycetes</taxon>
        <taxon>Propionibacteriales</taxon>
        <taxon>Kribbellaceae</taxon>
        <taxon>Kribbella</taxon>
    </lineage>
</organism>